<keyword evidence="2" id="KW-0812">Transmembrane</keyword>
<reference evidence="3" key="1">
    <citation type="journal article" date="2019" name="Sci. Rep.">
        <title>Draft genome of Tanacetum cinerariifolium, the natural source of mosquito coil.</title>
        <authorList>
            <person name="Yamashiro T."/>
            <person name="Shiraishi A."/>
            <person name="Satake H."/>
            <person name="Nakayama K."/>
        </authorList>
    </citation>
    <scope>NUCLEOTIDE SEQUENCE</scope>
</reference>
<feature type="compositionally biased region" description="Low complexity" evidence="1">
    <location>
        <begin position="161"/>
        <end position="177"/>
    </location>
</feature>
<feature type="transmembrane region" description="Helical" evidence="2">
    <location>
        <begin position="9"/>
        <end position="29"/>
    </location>
</feature>
<evidence type="ECO:0000256" key="1">
    <source>
        <dbReference type="SAM" id="MobiDB-lite"/>
    </source>
</evidence>
<protein>
    <submittedName>
        <fullName evidence="3">Uncharacterized protein</fullName>
    </submittedName>
</protein>
<comment type="caution">
    <text evidence="3">The sequence shown here is derived from an EMBL/GenBank/DDBJ whole genome shotgun (WGS) entry which is preliminary data.</text>
</comment>
<proteinExistence type="predicted"/>
<feature type="region of interest" description="Disordered" evidence="1">
    <location>
        <begin position="120"/>
        <end position="198"/>
    </location>
</feature>
<sequence length="493" mass="57062">MVMEMIEEFVVIVSMNLARLIFLLDLLVGCSTIWDELLLKIGFYITNLFGGVFIALCVVVEAAATLTEFELKKILLDKLEKSKSYRAAKQHRDLYDALVKFYQLDKDLFGSYGKPYSLKRGREDKDKDEDPPAGLDQGLKKRHTSKDTEPLKGSKLKELKSSYSKGSKSQSKSSGKSAQGKEPVFETTDTEMPQDQGGTCKSRVELEFHFEECYKVVTNKIDWTNPEGHEYQFDLSKTLPLIEDQGHQVVPANYFNNDLKCLKGGSLSSKYTTSTTKTNAAKYDTIEGIEDMVPLLWSPVKNHCSNHFKVVKKYDYGYLDEIIVQKEDQQLYKFIERDFLRLNLRDIEDMLLLLVQKKLSNLERDDLFDLNVALRMFIRRVVILKRVEDPQRGVKSYQKKLNITRPKAFRSDITKMNLHTAYNNPQRIIYQDKFQINRLICSDKLYKFCDDTLSSVQRVLHDISSILEMDYLPKGRWSKLDKKSCRIMIKAID</sequence>
<name>A0A699GHM2_TANCI</name>
<organism evidence="3">
    <name type="scientific">Tanacetum cinerariifolium</name>
    <name type="common">Dalmatian daisy</name>
    <name type="synonym">Chrysanthemum cinerariifolium</name>
    <dbReference type="NCBI Taxonomy" id="118510"/>
    <lineage>
        <taxon>Eukaryota</taxon>
        <taxon>Viridiplantae</taxon>
        <taxon>Streptophyta</taxon>
        <taxon>Embryophyta</taxon>
        <taxon>Tracheophyta</taxon>
        <taxon>Spermatophyta</taxon>
        <taxon>Magnoliopsida</taxon>
        <taxon>eudicotyledons</taxon>
        <taxon>Gunneridae</taxon>
        <taxon>Pentapetalae</taxon>
        <taxon>asterids</taxon>
        <taxon>campanulids</taxon>
        <taxon>Asterales</taxon>
        <taxon>Asteraceae</taxon>
        <taxon>Asteroideae</taxon>
        <taxon>Anthemideae</taxon>
        <taxon>Anthemidinae</taxon>
        <taxon>Tanacetum</taxon>
    </lineage>
</organism>
<feature type="compositionally biased region" description="Basic and acidic residues" evidence="1">
    <location>
        <begin position="145"/>
        <end position="160"/>
    </location>
</feature>
<keyword evidence="2" id="KW-0472">Membrane</keyword>
<dbReference type="AlphaFoldDB" id="A0A699GHM2"/>
<accession>A0A699GHM2</accession>
<keyword evidence="2" id="KW-1133">Transmembrane helix</keyword>
<feature type="transmembrane region" description="Helical" evidence="2">
    <location>
        <begin position="41"/>
        <end position="64"/>
    </location>
</feature>
<evidence type="ECO:0000256" key="2">
    <source>
        <dbReference type="SAM" id="Phobius"/>
    </source>
</evidence>
<evidence type="ECO:0000313" key="3">
    <source>
        <dbReference type="EMBL" id="GEU29243.1"/>
    </source>
</evidence>
<gene>
    <name evidence="3" type="ORF">Tci_001221</name>
</gene>
<dbReference type="EMBL" id="BKCJ010000053">
    <property type="protein sequence ID" value="GEU29243.1"/>
    <property type="molecule type" value="Genomic_DNA"/>
</dbReference>
<feature type="compositionally biased region" description="Basic and acidic residues" evidence="1">
    <location>
        <begin position="120"/>
        <end position="130"/>
    </location>
</feature>